<dbReference type="Pfam" id="PF24864">
    <property type="entry name" value="DUF7730"/>
    <property type="match status" value="1"/>
</dbReference>
<gene>
    <name evidence="3" type="ORF">POLS_LOCUS5578</name>
</gene>
<evidence type="ECO:0000259" key="2">
    <source>
        <dbReference type="Pfam" id="PF24864"/>
    </source>
</evidence>
<dbReference type="OrthoDB" id="4757095at2759"/>
<comment type="caution">
    <text evidence="3">The sequence shown here is derived from an EMBL/GenBank/DDBJ whole genome shotgun (WGS) entry which is preliminary data.</text>
</comment>
<dbReference type="PANTHER" id="PTHR38790">
    <property type="entry name" value="2EXR DOMAIN-CONTAINING PROTEIN-RELATED"/>
    <property type="match status" value="1"/>
</dbReference>
<dbReference type="Proteomes" id="UP001153618">
    <property type="component" value="Unassembled WGS sequence"/>
</dbReference>
<evidence type="ECO:0000313" key="3">
    <source>
        <dbReference type="EMBL" id="CAG8133338.1"/>
    </source>
</evidence>
<dbReference type="PANTHER" id="PTHR38790:SF9">
    <property type="entry name" value="F-BOX DOMAIN-CONTAINING PROTEIN"/>
    <property type="match status" value="1"/>
</dbReference>
<evidence type="ECO:0000256" key="1">
    <source>
        <dbReference type="SAM" id="MobiDB-lite"/>
    </source>
</evidence>
<feature type="region of interest" description="Disordered" evidence="1">
    <location>
        <begin position="21"/>
        <end position="72"/>
    </location>
</feature>
<reference evidence="3" key="1">
    <citation type="submission" date="2021-07" db="EMBL/GenBank/DDBJ databases">
        <authorList>
            <person name="Branca A.L. A."/>
        </authorList>
    </citation>
    <scope>NUCLEOTIDE SEQUENCE</scope>
</reference>
<protein>
    <recommendedName>
        <fullName evidence="2">DUF7730 domain-containing protein</fullName>
    </recommendedName>
</protein>
<organism evidence="3 4">
    <name type="scientific">Penicillium olsonii</name>
    <dbReference type="NCBI Taxonomy" id="99116"/>
    <lineage>
        <taxon>Eukaryota</taxon>
        <taxon>Fungi</taxon>
        <taxon>Dikarya</taxon>
        <taxon>Ascomycota</taxon>
        <taxon>Pezizomycotina</taxon>
        <taxon>Eurotiomycetes</taxon>
        <taxon>Eurotiomycetidae</taxon>
        <taxon>Eurotiales</taxon>
        <taxon>Aspergillaceae</taxon>
        <taxon>Penicillium</taxon>
    </lineage>
</organism>
<feature type="domain" description="DUF7730" evidence="2">
    <location>
        <begin position="72"/>
        <end position="284"/>
    </location>
</feature>
<dbReference type="InterPro" id="IPR056632">
    <property type="entry name" value="DUF7730"/>
</dbReference>
<evidence type="ECO:0000313" key="4">
    <source>
        <dbReference type="Proteomes" id="UP001153618"/>
    </source>
</evidence>
<dbReference type="EMBL" id="CAJVOS010000027">
    <property type="protein sequence ID" value="CAG8133338.1"/>
    <property type="molecule type" value="Genomic_DNA"/>
</dbReference>
<dbReference type="AlphaFoldDB" id="A0A9W4MWX9"/>
<feature type="compositionally biased region" description="Basic and acidic residues" evidence="1">
    <location>
        <begin position="23"/>
        <end position="36"/>
    </location>
</feature>
<name>A0A9W4MWX9_PENOL</name>
<proteinExistence type="predicted"/>
<accession>A0A9W4MWX9</accession>
<sequence>MTPLRMWDEWEWRRLTLKKKHHPENGDSRSFDDSLVGRRPLTPPIPENNPVQASSSRPWRLSRSKREQQTFDQHQSPIFSRLPVEIRLLIWGRYLCDQKLHVILSNQHTWKQSDSKIIGLFCRESRDYCPCSHHCWGQRARRPTGGCVEVIKHVDSRWHEDQEWEFDTGRVDFVPLLQTCRLIYAETIDMMYQSNTFLFNNTATIVDMSLTLLPQRMSMIRTVQLSFSDPGGPTWDSCCRVLAEKMPNLRSLVVHLYPHVTKCLDDWLMPLHQIQQAPVFEVTLIKPWYLDPQWERSLGLVDAPFQFALADTQACCISFFNTPGRT</sequence>
<keyword evidence="4" id="KW-1185">Reference proteome</keyword>